<comment type="caution">
    <text evidence="1">The sequence shown here is derived from an EMBL/GenBank/DDBJ whole genome shotgun (WGS) entry which is preliminary data.</text>
</comment>
<dbReference type="RefSeq" id="WP_137685606.1">
    <property type="nucleotide sequence ID" value="NZ_BIXZ01000022.1"/>
</dbReference>
<dbReference type="AlphaFoldDB" id="A0A4C2ENY3"/>
<organism evidence="1 2">
    <name type="scientific">Haloarcula mannanilytica</name>
    <dbReference type="NCBI Taxonomy" id="2509225"/>
    <lineage>
        <taxon>Archaea</taxon>
        <taxon>Methanobacteriati</taxon>
        <taxon>Methanobacteriota</taxon>
        <taxon>Stenosarchaea group</taxon>
        <taxon>Halobacteria</taxon>
        <taxon>Halobacteriales</taxon>
        <taxon>Haloarculaceae</taxon>
        <taxon>Haloarcula</taxon>
    </lineage>
</organism>
<evidence type="ECO:0000313" key="1">
    <source>
        <dbReference type="EMBL" id="GCF16241.1"/>
    </source>
</evidence>
<gene>
    <name evidence="1" type="ORF">Harman_41760</name>
</gene>
<accession>A0A4C2ENY3</accession>
<dbReference type="OrthoDB" id="275378at2157"/>
<keyword evidence="2" id="KW-1185">Reference proteome</keyword>
<dbReference type="EMBL" id="BIXZ01000022">
    <property type="protein sequence ID" value="GCF16241.1"/>
    <property type="molecule type" value="Genomic_DNA"/>
</dbReference>
<sequence length="166" mass="19250">MSEYAETKRYVENRKPSWLFVDAARSSELKYGLFNYFPEAHYSKAVDQALKEEVEDRLETDGGRRTQYYWVGDEGVLYHTQRQEDVVVPFFDTVRDAERFLESQADRYGEDRYTGMVLRKTGNQKVEEAVEVLTSQSGLEDFAPDGGQTGFEDLLKTVENSEEADW</sequence>
<reference evidence="1 2" key="1">
    <citation type="submission" date="2019-02" db="EMBL/GenBank/DDBJ databases">
        <title>Haloarcula mannanilyticum sp. nov., a mannan degrading haloarchaeon isolated from commercial salt.</title>
        <authorList>
            <person name="Enomoto S."/>
            <person name="Shimane Y."/>
            <person name="Kamekura M."/>
            <person name="Ito T."/>
            <person name="Moriya O."/>
            <person name="Ihara K."/>
            <person name="Takahashi-Ando N."/>
            <person name="Fukushima Y."/>
            <person name="Yoshida Y."/>
            <person name="Usama R."/>
            <person name="Takai K."/>
            <person name="Minegishi H."/>
        </authorList>
    </citation>
    <scope>NUCLEOTIDE SEQUENCE [LARGE SCALE GENOMIC DNA]</scope>
    <source>
        <strain evidence="1 2">MD130-1</strain>
    </source>
</reference>
<proteinExistence type="predicted"/>
<name>A0A4C2ENY3_9EURY</name>
<dbReference type="Proteomes" id="UP000304382">
    <property type="component" value="Unassembled WGS sequence"/>
</dbReference>
<protein>
    <submittedName>
        <fullName evidence="1">Uncharacterized protein</fullName>
    </submittedName>
</protein>
<evidence type="ECO:0000313" key="2">
    <source>
        <dbReference type="Proteomes" id="UP000304382"/>
    </source>
</evidence>